<accession>A0AAV5U0R7</accession>
<dbReference type="Proteomes" id="UP001432027">
    <property type="component" value="Unassembled WGS sequence"/>
</dbReference>
<protein>
    <submittedName>
        <fullName evidence="1">Uncharacterized protein</fullName>
    </submittedName>
</protein>
<dbReference type="EMBL" id="BTSX01000005">
    <property type="protein sequence ID" value="GMT00029.1"/>
    <property type="molecule type" value="Genomic_DNA"/>
</dbReference>
<keyword evidence="2" id="KW-1185">Reference proteome</keyword>
<name>A0AAV5U0R7_9BILA</name>
<dbReference type="AlphaFoldDB" id="A0AAV5U0R7"/>
<comment type="caution">
    <text evidence="1">The sequence shown here is derived from an EMBL/GenBank/DDBJ whole genome shotgun (WGS) entry which is preliminary data.</text>
</comment>
<feature type="non-terminal residue" evidence="1">
    <location>
        <position position="70"/>
    </location>
</feature>
<evidence type="ECO:0000313" key="2">
    <source>
        <dbReference type="Proteomes" id="UP001432027"/>
    </source>
</evidence>
<reference evidence="1" key="1">
    <citation type="submission" date="2023-10" db="EMBL/GenBank/DDBJ databases">
        <title>Genome assembly of Pristionchus species.</title>
        <authorList>
            <person name="Yoshida K."/>
            <person name="Sommer R.J."/>
        </authorList>
    </citation>
    <scope>NUCLEOTIDE SEQUENCE</scope>
    <source>
        <strain evidence="1">RS0144</strain>
    </source>
</reference>
<evidence type="ECO:0000313" key="1">
    <source>
        <dbReference type="EMBL" id="GMT00029.1"/>
    </source>
</evidence>
<sequence length="70" mass="7756">VGTVEIYDLESDRWEILTTMLERSAEAFLCALSVPATFPTQIAFPDNVSLASSGFKHLKLKSDLLRAIID</sequence>
<feature type="non-terminal residue" evidence="1">
    <location>
        <position position="1"/>
    </location>
</feature>
<organism evidence="1 2">
    <name type="scientific">Pristionchus entomophagus</name>
    <dbReference type="NCBI Taxonomy" id="358040"/>
    <lineage>
        <taxon>Eukaryota</taxon>
        <taxon>Metazoa</taxon>
        <taxon>Ecdysozoa</taxon>
        <taxon>Nematoda</taxon>
        <taxon>Chromadorea</taxon>
        <taxon>Rhabditida</taxon>
        <taxon>Rhabditina</taxon>
        <taxon>Diplogasteromorpha</taxon>
        <taxon>Diplogasteroidea</taxon>
        <taxon>Neodiplogasteridae</taxon>
        <taxon>Pristionchus</taxon>
    </lineage>
</organism>
<proteinExistence type="predicted"/>
<gene>
    <name evidence="1" type="ORF">PENTCL1PPCAC_22203</name>
</gene>